<evidence type="ECO:0000313" key="2">
    <source>
        <dbReference type="EnsemblMetazoa" id="OVOC7115.1"/>
    </source>
</evidence>
<proteinExistence type="predicted"/>
<name>A0A8R1XZM9_ONCVO</name>
<dbReference type="EMBL" id="CMVM020000188">
    <property type="status" value="NOT_ANNOTATED_CDS"/>
    <property type="molecule type" value="Genomic_DNA"/>
</dbReference>
<sequence length="272" mass="31421">MLGSQSLSVFLNRATKSFRSSNRLEVSSKNNDHQKKTRTHHYSINNQQKQNLLRSLDTLSIWNLYGPHHIKTDYSIIVADCGECDCSTFIHKLLKSTGKSITTDRQTNVISFRVDNLVKYLTLVEVNFEKHDLWSTLDFDGCMLLYSPKDLHSYKYAMKKLSQLKDLKEKYLLWLIGITSDPALPLTKSRIISYEQAKAESSKMNARYWEVIPDGKTPRSPLTYHQIVMELISLISNSKIDTFSPNKITFEFNKCSQVIRKVSRSCEYISFA</sequence>
<evidence type="ECO:0000313" key="3">
    <source>
        <dbReference type="Proteomes" id="UP000024404"/>
    </source>
</evidence>
<reference evidence="2" key="2">
    <citation type="submission" date="2022-06" db="UniProtKB">
        <authorList>
            <consortium name="EnsemblMetazoa"/>
        </authorList>
    </citation>
    <scope>IDENTIFICATION</scope>
</reference>
<dbReference type="AlphaFoldDB" id="A0A8R1XZM9"/>
<keyword evidence="3" id="KW-1185">Reference proteome</keyword>
<accession>A0A8R1XZM9</accession>
<organism evidence="2 3">
    <name type="scientific">Onchocerca volvulus</name>
    <dbReference type="NCBI Taxonomy" id="6282"/>
    <lineage>
        <taxon>Eukaryota</taxon>
        <taxon>Metazoa</taxon>
        <taxon>Ecdysozoa</taxon>
        <taxon>Nematoda</taxon>
        <taxon>Chromadorea</taxon>
        <taxon>Rhabditida</taxon>
        <taxon>Spirurina</taxon>
        <taxon>Spiruromorpha</taxon>
        <taxon>Filarioidea</taxon>
        <taxon>Onchocercidae</taxon>
        <taxon>Onchocerca</taxon>
    </lineage>
</organism>
<reference evidence="3" key="1">
    <citation type="submission" date="2013-10" db="EMBL/GenBank/DDBJ databases">
        <title>Genome sequencing of Onchocerca volvulus.</title>
        <authorList>
            <person name="Cotton J."/>
            <person name="Tsai J."/>
            <person name="Stanley E."/>
            <person name="Tracey A."/>
            <person name="Holroyd N."/>
            <person name="Lustigman S."/>
            <person name="Berriman M."/>
        </authorList>
    </citation>
    <scope>NUCLEOTIDE SEQUENCE</scope>
</reference>
<dbReference type="Proteomes" id="UP000024404">
    <property type="component" value="Unassembled WGS sequence"/>
</dbReference>
<evidence type="ECO:0000256" key="1">
    <source>
        <dbReference type="SAM" id="MobiDB-lite"/>
    </source>
</evidence>
<feature type="region of interest" description="Disordered" evidence="1">
    <location>
        <begin position="21"/>
        <end position="44"/>
    </location>
</feature>
<dbReference type="OMA" id="KMNARYW"/>
<dbReference type="EnsemblMetazoa" id="OVOC7115.1">
    <property type="protein sequence ID" value="OVOC7115.1"/>
    <property type="gene ID" value="WBGene00243924"/>
</dbReference>
<protein>
    <submittedName>
        <fullName evidence="2">Uncharacterized protein</fullName>
    </submittedName>
</protein>